<dbReference type="Proteomes" id="UP000033874">
    <property type="component" value="Unassembled WGS sequence"/>
</dbReference>
<organism evidence="1 2">
    <name type="scientific">Sphingobium chungbukense</name>
    <dbReference type="NCBI Taxonomy" id="56193"/>
    <lineage>
        <taxon>Bacteria</taxon>
        <taxon>Pseudomonadati</taxon>
        <taxon>Pseudomonadota</taxon>
        <taxon>Alphaproteobacteria</taxon>
        <taxon>Sphingomonadales</taxon>
        <taxon>Sphingomonadaceae</taxon>
        <taxon>Sphingobium</taxon>
    </lineage>
</organism>
<protein>
    <submittedName>
        <fullName evidence="1">Uncharacterized protein</fullName>
    </submittedName>
</protein>
<evidence type="ECO:0000313" key="1">
    <source>
        <dbReference type="EMBL" id="KKW93945.1"/>
    </source>
</evidence>
<keyword evidence="2" id="KW-1185">Reference proteome</keyword>
<gene>
    <name evidence="1" type="ORF">YP76_04715</name>
</gene>
<comment type="caution">
    <text evidence="1">The sequence shown here is derived from an EMBL/GenBank/DDBJ whole genome shotgun (WGS) entry which is preliminary data.</text>
</comment>
<accession>A0A0M3AVS3</accession>
<proteinExistence type="predicted"/>
<dbReference type="PATRIC" id="fig|56193.3.peg.973"/>
<name>A0A0M3AVS3_9SPHN</name>
<reference evidence="1 2" key="1">
    <citation type="submission" date="2015-04" db="EMBL/GenBank/DDBJ databases">
        <title>Genome sequence of aromatic hydrocarbons-degrading Sphingobium chungbukense DJ77.</title>
        <authorList>
            <person name="Kim Y.-C."/>
            <person name="Chae J.-C."/>
        </authorList>
    </citation>
    <scope>NUCLEOTIDE SEQUENCE [LARGE SCALE GENOMIC DNA]</scope>
    <source>
        <strain evidence="1 2">DJ77</strain>
    </source>
</reference>
<sequence>MDAAFAASRAFDRFCEVAGLSIGRVSLPADKRRIEHLERELGLLTESARSAAAMLAGIDALDAFTTISDGVLRADFCAASTLLNDAGTVLRAAVKRADGE</sequence>
<dbReference type="EMBL" id="LBIC01000001">
    <property type="protein sequence ID" value="KKW93945.1"/>
    <property type="molecule type" value="Genomic_DNA"/>
</dbReference>
<evidence type="ECO:0000313" key="2">
    <source>
        <dbReference type="Proteomes" id="UP000033874"/>
    </source>
</evidence>
<dbReference type="AlphaFoldDB" id="A0A0M3AVS3"/>
<dbReference type="STRING" id="56193.YP76_04715"/>